<evidence type="ECO:0000259" key="6">
    <source>
        <dbReference type="SMART" id="SM00983"/>
    </source>
</evidence>
<dbReference type="SMART" id="SM00983">
    <property type="entry name" value="TPK_B1_binding"/>
    <property type="match status" value="1"/>
</dbReference>
<dbReference type="PANTHER" id="PTHR41299:SF1">
    <property type="entry name" value="THIAMINE PYROPHOSPHOKINASE"/>
    <property type="match status" value="1"/>
</dbReference>
<dbReference type="InterPro" id="IPR053149">
    <property type="entry name" value="TPK"/>
</dbReference>
<dbReference type="InterPro" id="IPR036371">
    <property type="entry name" value="TPK_B1-bd_sf"/>
</dbReference>
<keyword evidence="4" id="KW-0067">ATP-binding</keyword>
<comment type="caution">
    <text evidence="7">The sequence shown here is derived from an EMBL/GenBank/DDBJ whole genome shotgun (WGS) entry which is preliminary data.</text>
</comment>
<dbReference type="EMBL" id="JTDW01000016">
    <property type="protein sequence ID" value="KJD32759.1"/>
    <property type="molecule type" value="Genomic_DNA"/>
</dbReference>
<keyword evidence="1" id="KW-0808">Transferase</keyword>
<dbReference type="SUPFAM" id="SSF63862">
    <property type="entry name" value="Thiamin pyrophosphokinase, substrate-binding domain"/>
    <property type="match status" value="1"/>
</dbReference>
<dbReference type="Pfam" id="PF04265">
    <property type="entry name" value="TPK_B1_binding"/>
    <property type="match status" value="1"/>
</dbReference>
<dbReference type="GO" id="GO:0009229">
    <property type="term" value="P:thiamine diphosphate biosynthetic process"/>
    <property type="evidence" value="ECO:0007669"/>
    <property type="project" value="InterPro"/>
</dbReference>
<dbReference type="GO" id="GO:0030975">
    <property type="term" value="F:thiamine binding"/>
    <property type="evidence" value="ECO:0007669"/>
    <property type="project" value="InterPro"/>
</dbReference>
<dbReference type="PANTHER" id="PTHR41299">
    <property type="entry name" value="THIAMINE PYROPHOSPHOKINASE"/>
    <property type="match status" value="1"/>
</dbReference>
<keyword evidence="8" id="KW-1185">Reference proteome</keyword>
<keyword evidence="3 7" id="KW-0418">Kinase</keyword>
<name>A0A0D7W152_9FLAO</name>
<proteinExistence type="predicted"/>
<evidence type="ECO:0000256" key="4">
    <source>
        <dbReference type="ARBA" id="ARBA00022840"/>
    </source>
</evidence>
<dbReference type="InterPro" id="IPR036759">
    <property type="entry name" value="TPK_catalytic_sf"/>
</dbReference>
<dbReference type="InterPro" id="IPR007371">
    <property type="entry name" value="TPK_catalytic"/>
</dbReference>
<dbReference type="InterPro" id="IPR007373">
    <property type="entry name" value="Thiamin_PyroPKinase_B1-bd"/>
</dbReference>
<dbReference type="OrthoDB" id="1132102at2"/>
<dbReference type="AlphaFoldDB" id="A0A0D7W152"/>
<keyword evidence="2" id="KW-0547">Nucleotide-binding</keyword>
<reference evidence="7 8" key="1">
    <citation type="submission" date="2014-11" db="EMBL/GenBank/DDBJ databases">
        <title>Tamlana sedimentorum sp. nov., isolated from shallow sand sediments of the Sea of Japan.</title>
        <authorList>
            <person name="Romanenko L.A."/>
        </authorList>
    </citation>
    <scope>NUCLEOTIDE SEQUENCE [LARGE SCALE GENOMIC DNA]</scope>
    <source>
        <strain evidence="7 8">JCM 19808</strain>
    </source>
</reference>
<dbReference type="GO" id="GO:0005524">
    <property type="term" value="F:ATP binding"/>
    <property type="evidence" value="ECO:0007669"/>
    <property type="project" value="UniProtKB-KW"/>
</dbReference>
<organism evidence="7 8">
    <name type="scientific">Neotamlana sedimentorum</name>
    <dbReference type="NCBI Taxonomy" id="1435349"/>
    <lineage>
        <taxon>Bacteria</taxon>
        <taxon>Pseudomonadati</taxon>
        <taxon>Bacteroidota</taxon>
        <taxon>Flavobacteriia</taxon>
        <taxon>Flavobacteriales</taxon>
        <taxon>Flavobacteriaceae</taxon>
        <taxon>Neotamlana</taxon>
    </lineage>
</organism>
<evidence type="ECO:0000313" key="8">
    <source>
        <dbReference type="Proteomes" id="UP000032578"/>
    </source>
</evidence>
<dbReference type="NCBIfam" id="TIGR01378">
    <property type="entry name" value="thi_PPkinase"/>
    <property type="match status" value="1"/>
</dbReference>
<dbReference type="STRING" id="1435349.PW52_14850"/>
<gene>
    <name evidence="7" type="ORF">PW52_14850</name>
</gene>
<dbReference type="SUPFAM" id="SSF63999">
    <property type="entry name" value="Thiamin pyrophosphokinase, catalytic domain"/>
    <property type="match status" value="1"/>
</dbReference>
<evidence type="ECO:0000256" key="3">
    <source>
        <dbReference type="ARBA" id="ARBA00022777"/>
    </source>
</evidence>
<evidence type="ECO:0000256" key="5">
    <source>
        <dbReference type="NCBIfam" id="TIGR01378"/>
    </source>
</evidence>
<feature type="domain" description="Thiamin pyrophosphokinase thiamin-binding" evidence="6">
    <location>
        <begin position="125"/>
        <end position="196"/>
    </location>
</feature>
<dbReference type="EC" id="2.7.6.2" evidence="5"/>
<protein>
    <recommendedName>
        <fullName evidence="5">Thiamine diphosphokinase</fullName>
        <ecNumber evidence="5">2.7.6.2</ecNumber>
    </recommendedName>
</protein>
<dbReference type="GO" id="GO:0016301">
    <property type="term" value="F:kinase activity"/>
    <property type="evidence" value="ECO:0007669"/>
    <property type="project" value="UniProtKB-KW"/>
</dbReference>
<dbReference type="Gene3D" id="3.40.50.10240">
    <property type="entry name" value="Thiamin pyrophosphokinase, catalytic domain"/>
    <property type="match status" value="1"/>
</dbReference>
<dbReference type="CDD" id="cd07995">
    <property type="entry name" value="TPK"/>
    <property type="match status" value="1"/>
</dbReference>
<dbReference type="Pfam" id="PF04263">
    <property type="entry name" value="TPK_catalytic"/>
    <property type="match status" value="1"/>
</dbReference>
<evidence type="ECO:0000313" key="7">
    <source>
        <dbReference type="EMBL" id="KJD32759.1"/>
    </source>
</evidence>
<dbReference type="InterPro" id="IPR006282">
    <property type="entry name" value="Thi_PPkinase"/>
</dbReference>
<accession>A0A0D7W152</accession>
<dbReference type="Proteomes" id="UP000032578">
    <property type="component" value="Unassembled WGS sequence"/>
</dbReference>
<evidence type="ECO:0000256" key="2">
    <source>
        <dbReference type="ARBA" id="ARBA00022741"/>
    </source>
</evidence>
<evidence type="ECO:0000256" key="1">
    <source>
        <dbReference type="ARBA" id="ARBA00022679"/>
    </source>
</evidence>
<sequence length="202" mass="23073">MQVKKAFLLINGEPPKTFPDLSEYDVVCATDGGYKHLLAHKITPHFISGDFDSLNNLPQDIEVIHTPDQDFTDFDKVLKILKERGFTHIDVYGASGQEQDHFLGNLSTAVQWNNDFNLMFFDNYGYYFLADKYKKINNCKNKIVSLVPVFEVDGVTTKGLMYPLNNESLIFGKRIGTRNIAIEDSVEIMHESGHLFVFINDR</sequence>
<dbReference type="GO" id="GO:0004788">
    <property type="term" value="F:thiamine diphosphokinase activity"/>
    <property type="evidence" value="ECO:0007669"/>
    <property type="project" value="UniProtKB-UniRule"/>
</dbReference>
<dbReference type="PATRIC" id="fig|1435349.4.peg.995"/>
<dbReference type="GO" id="GO:0006772">
    <property type="term" value="P:thiamine metabolic process"/>
    <property type="evidence" value="ECO:0007669"/>
    <property type="project" value="UniProtKB-UniRule"/>
</dbReference>